<evidence type="ECO:0000313" key="1">
    <source>
        <dbReference type="EMBL" id="KIK01032.1"/>
    </source>
</evidence>
<sequence>MELEYISDRLFPKINQVLTHHISQPPCLHSGTVPRICNLTARAHFEHCNNPCTVFVMSPLLLFHLAVLRVQPLPAQMKVGLPIIPHNAFSELPDHGGKLLKVH</sequence>
<accession>A0A0C9XTK8</accession>
<dbReference type="Proteomes" id="UP000054477">
    <property type="component" value="Unassembled WGS sequence"/>
</dbReference>
<reference evidence="1 2" key="1">
    <citation type="submission" date="2014-04" db="EMBL/GenBank/DDBJ databases">
        <authorList>
            <consortium name="DOE Joint Genome Institute"/>
            <person name="Kuo A."/>
            <person name="Kohler A."/>
            <person name="Nagy L.G."/>
            <person name="Floudas D."/>
            <person name="Copeland A."/>
            <person name="Barry K.W."/>
            <person name="Cichocki N."/>
            <person name="Veneault-Fourrey C."/>
            <person name="LaButti K."/>
            <person name="Lindquist E.A."/>
            <person name="Lipzen A."/>
            <person name="Lundell T."/>
            <person name="Morin E."/>
            <person name="Murat C."/>
            <person name="Sun H."/>
            <person name="Tunlid A."/>
            <person name="Henrissat B."/>
            <person name="Grigoriev I.V."/>
            <person name="Hibbett D.S."/>
            <person name="Martin F."/>
            <person name="Nordberg H.P."/>
            <person name="Cantor M.N."/>
            <person name="Hua S.X."/>
        </authorList>
    </citation>
    <scope>NUCLEOTIDE SEQUENCE [LARGE SCALE GENOMIC DNA]</scope>
    <source>
        <strain evidence="1 2">LaAM-08-1</strain>
    </source>
</reference>
<gene>
    <name evidence="1" type="ORF">K443DRAFT_581096</name>
</gene>
<dbReference type="HOGENOM" id="CLU_2264213_0_0_1"/>
<keyword evidence="2" id="KW-1185">Reference proteome</keyword>
<evidence type="ECO:0000313" key="2">
    <source>
        <dbReference type="Proteomes" id="UP000054477"/>
    </source>
</evidence>
<proteinExistence type="predicted"/>
<reference evidence="2" key="2">
    <citation type="submission" date="2015-01" db="EMBL/GenBank/DDBJ databases">
        <title>Evolutionary Origins and Diversification of the Mycorrhizal Mutualists.</title>
        <authorList>
            <consortium name="DOE Joint Genome Institute"/>
            <consortium name="Mycorrhizal Genomics Consortium"/>
            <person name="Kohler A."/>
            <person name="Kuo A."/>
            <person name="Nagy L.G."/>
            <person name="Floudas D."/>
            <person name="Copeland A."/>
            <person name="Barry K.W."/>
            <person name="Cichocki N."/>
            <person name="Veneault-Fourrey C."/>
            <person name="LaButti K."/>
            <person name="Lindquist E.A."/>
            <person name="Lipzen A."/>
            <person name="Lundell T."/>
            <person name="Morin E."/>
            <person name="Murat C."/>
            <person name="Riley R."/>
            <person name="Ohm R."/>
            <person name="Sun H."/>
            <person name="Tunlid A."/>
            <person name="Henrissat B."/>
            <person name="Grigoriev I.V."/>
            <person name="Hibbett D.S."/>
            <person name="Martin F."/>
        </authorList>
    </citation>
    <scope>NUCLEOTIDE SEQUENCE [LARGE SCALE GENOMIC DNA]</scope>
    <source>
        <strain evidence="2">LaAM-08-1</strain>
    </source>
</reference>
<organism evidence="1 2">
    <name type="scientific">Laccaria amethystina LaAM-08-1</name>
    <dbReference type="NCBI Taxonomy" id="1095629"/>
    <lineage>
        <taxon>Eukaryota</taxon>
        <taxon>Fungi</taxon>
        <taxon>Dikarya</taxon>
        <taxon>Basidiomycota</taxon>
        <taxon>Agaricomycotina</taxon>
        <taxon>Agaricomycetes</taxon>
        <taxon>Agaricomycetidae</taxon>
        <taxon>Agaricales</taxon>
        <taxon>Agaricineae</taxon>
        <taxon>Hydnangiaceae</taxon>
        <taxon>Laccaria</taxon>
    </lineage>
</organism>
<name>A0A0C9XTK8_9AGAR</name>
<dbReference type="AlphaFoldDB" id="A0A0C9XTK8"/>
<protein>
    <submittedName>
        <fullName evidence="1">Uncharacterized protein</fullName>
    </submittedName>
</protein>
<dbReference type="EMBL" id="KN838613">
    <property type="protein sequence ID" value="KIK01032.1"/>
    <property type="molecule type" value="Genomic_DNA"/>
</dbReference>